<name>A0ABP7EMI8_9ACTN</name>
<keyword evidence="3" id="KW-1185">Reference proteome</keyword>
<protein>
    <submittedName>
        <fullName evidence="2">Uncharacterized protein</fullName>
    </submittedName>
</protein>
<evidence type="ECO:0000313" key="3">
    <source>
        <dbReference type="Proteomes" id="UP001500051"/>
    </source>
</evidence>
<keyword evidence="1" id="KW-0812">Transmembrane</keyword>
<reference evidence="3" key="1">
    <citation type="journal article" date="2019" name="Int. J. Syst. Evol. Microbiol.">
        <title>The Global Catalogue of Microorganisms (GCM) 10K type strain sequencing project: providing services to taxonomists for standard genome sequencing and annotation.</title>
        <authorList>
            <consortium name="The Broad Institute Genomics Platform"/>
            <consortium name="The Broad Institute Genome Sequencing Center for Infectious Disease"/>
            <person name="Wu L."/>
            <person name="Ma J."/>
        </authorList>
    </citation>
    <scope>NUCLEOTIDE SEQUENCE [LARGE SCALE GENOMIC DNA]</scope>
    <source>
        <strain evidence="3">JCM 16548</strain>
    </source>
</reference>
<sequence>MSAKSVLGEDFAVRFGSIISAGSAAAALSESMKASTAFGPSAKSVLGENFAARMAAERKLLVADYVARYPGMDAEPLESASGRARTDGGVVLPTPSEILLFGSIRIDRDRMYVALVLSGLLLPAIMSSALAPYREWASWALWLVPAIYAALGAKKIDR</sequence>
<evidence type="ECO:0000313" key="2">
    <source>
        <dbReference type="EMBL" id="GAA3720489.1"/>
    </source>
</evidence>
<dbReference type="EMBL" id="BAAAYX010000039">
    <property type="protein sequence ID" value="GAA3720489.1"/>
    <property type="molecule type" value="Genomic_DNA"/>
</dbReference>
<keyword evidence="1" id="KW-1133">Transmembrane helix</keyword>
<dbReference type="Proteomes" id="UP001500051">
    <property type="component" value="Unassembled WGS sequence"/>
</dbReference>
<feature type="transmembrane region" description="Helical" evidence="1">
    <location>
        <begin position="111"/>
        <end position="130"/>
    </location>
</feature>
<gene>
    <name evidence="2" type="ORF">GCM10022204_45700</name>
</gene>
<comment type="caution">
    <text evidence="2">The sequence shown here is derived from an EMBL/GenBank/DDBJ whole genome shotgun (WGS) entry which is preliminary data.</text>
</comment>
<keyword evidence="1" id="KW-0472">Membrane</keyword>
<accession>A0ABP7EMI8</accession>
<evidence type="ECO:0000256" key="1">
    <source>
        <dbReference type="SAM" id="Phobius"/>
    </source>
</evidence>
<feature type="transmembrane region" description="Helical" evidence="1">
    <location>
        <begin position="136"/>
        <end position="153"/>
    </location>
</feature>
<proteinExistence type="predicted"/>
<organism evidence="2 3">
    <name type="scientific">Microlunatus aurantiacus</name>
    <dbReference type="NCBI Taxonomy" id="446786"/>
    <lineage>
        <taxon>Bacteria</taxon>
        <taxon>Bacillati</taxon>
        <taxon>Actinomycetota</taxon>
        <taxon>Actinomycetes</taxon>
        <taxon>Propionibacteriales</taxon>
        <taxon>Propionibacteriaceae</taxon>
        <taxon>Microlunatus</taxon>
    </lineage>
</organism>